<gene>
    <name evidence="1" type="ORF">ACFSKP_03045</name>
</gene>
<keyword evidence="2" id="KW-1185">Reference proteome</keyword>
<comment type="caution">
    <text evidence="1">The sequence shown here is derived from an EMBL/GenBank/DDBJ whole genome shotgun (WGS) entry which is preliminary data.</text>
</comment>
<evidence type="ECO:0000313" key="2">
    <source>
        <dbReference type="Proteomes" id="UP001597374"/>
    </source>
</evidence>
<organism evidence="1 2">
    <name type="scientific">Pontibacter ruber</name>
    <dbReference type="NCBI Taxonomy" id="1343895"/>
    <lineage>
        <taxon>Bacteria</taxon>
        <taxon>Pseudomonadati</taxon>
        <taxon>Bacteroidota</taxon>
        <taxon>Cytophagia</taxon>
        <taxon>Cytophagales</taxon>
        <taxon>Hymenobacteraceae</taxon>
        <taxon>Pontibacter</taxon>
    </lineage>
</organism>
<dbReference type="Proteomes" id="UP001597374">
    <property type="component" value="Unassembled WGS sequence"/>
</dbReference>
<proteinExistence type="predicted"/>
<sequence>MNLLRLPHTLKHALPARAATKTIPALFSARTLSGFKASVAATALLLSSAACTQERELLQNEELHETVASTEAPVTANSDTLLTATTDTATTAAPLAVDTLAHDSVSTYKYPGPAALPGAILPNKRILAFYGNPLSKRMGILGELSPEKMLQKLDEEVARWSKADPQTPVQPALHAIVVTAQGKPGRGNKYRLRMTDKMIDNVLEMAKKRDAIVFLDVQVGQSTLQEELPRLVSYLKLPNVHLGVDAEFAMKEGEVPGKKVGSFDAEDLNYASGLLADLVKEHQLPPKIFVVHRFTQRMITNYRNIALRPEVQVVMHMDGWGHPALKKDTYRRYIQREPVQFTGFKLFYKNDLRNSPRLMTPDEILNLDPRPLYIQYQ</sequence>
<name>A0ABW5CW09_9BACT</name>
<dbReference type="EMBL" id="JBHUIM010000001">
    <property type="protein sequence ID" value="MFD2245215.1"/>
    <property type="molecule type" value="Genomic_DNA"/>
</dbReference>
<dbReference type="RefSeq" id="WP_250429328.1">
    <property type="nucleotide sequence ID" value="NZ_JALPRR010000002.1"/>
</dbReference>
<evidence type="ECO:0008006" key="3">
    <source>
        <dbReference type="Google" id="ProtNLM"/>
    </source>
</evidence>
<accession>A0ABW5CW09</accession>
<reference evidence="2" key="1">
    <citation type="journal article" date="2019" name="Int. J. Syst. Evol. Microbiol.">
        <title>The Global Catalogue of Microorganisms (GCM) 10K type strain sequencing project: providing services to taxonomists for standard genome sequencing and annotation.</title>
        <authorList>
            <consortium name="The Broad Institute Genomics Platform"/>
            <consortium name="The Broad Institute Genome Sequencing Center for Infectious Disease"/>
            <person name="Wu L."/>
            <person name="Ma J."/>
        </authorList>
    </citation>
    <scope>NUCLEOTIDE SEQUENCE [LARGE SCALE GENOMIC DNA]</scope>
    <source>
        <strain evidence="2">CGMCC 4.1782</strain>
    </source>
</reference>
<protein>
    <recommendedName>
        <fullName evidence="3">Lipoprotein</fullName>
    </recommendedName>
</protein>
<evidence type="ECO:0000313" key="1">
    <source>
        <dbReference type="EMBL" id="MFD2245215.1"/>
    </source>
</evidence>